<keyword evidence="2" id="KW-0378">Hydrolase</keyword>
<gene>
    <name evidence="2" type="ORF">FE782_17315</name>
</gene>
<name>A0A5R9GEP3_9BACL</name>
<evidence type="ECO:0000259" key="1">
    <source>
        <dbReference type="Pfam" id="PF05685"/>
    </source>
</evidence>
<dbReference type="Gene3D" id="3.90.1570.10">
    <property type="entry name" value="tt1808, chain A"/>
    <property type="match status" value="1"/>
</dbReference>
<protein>
    <submittedName>
        <fullName evidence="2">Uma2 family endonuclease</fullName>
    </submittedName>
</protein>
<organism evidence="2 3">
    <name type="scientific">Paenibacillus antri</name>
    <dbReference type="NCBI Taxonomy" id="2582848"/>
    <lineage>
        <taxon>Bacteria</taxon>
        <taxon>Bacillati</taxon>
        <taxon>Bacillota</taxon>
        <taxon>Bacilli</taxon>
        <taxon>Bacillales</taxon>
        <taxon>Paenibacillaceae</taxon>
        <taxon>Paenibacillus</taxon>
    </lineage>
</organism>
<dbReference type="GO" id="GO:0004519">
    <property type="term" value="F:endonuclease activity"/>
    <property type="evidence" value="ECO:0007669"/>
    <property type="project" value="UniProtKB-KW"/>
</dbReference>
<reference evidence="2 3" key="1">
    <citation type="submission" date="2019-05" db="EMBL/GenBank/DDBJ databases">
        <authorList>
            <person name="Narsing Rao M.P."/>
            <person name="Li W.J."/>
        </authorList>
    </citation>
    <scope>NUCLEOTIDE SEQUENCE [LARGE SCALE GENOMIC DNA]</scope>
    <source>
        <strain evidence="2 3">SYSU_K30003</strain>
    </source>
</reference>
<keyword evidence="3" id="KW-1185">Reference proteome</keyword>
<dbReference type="InterPro" id="IPR012296">
    <property type="entry name" value="Nuclease_put_TT1808"/>
</dbReference>
<dbReference type="EMBL" id="VCIW01000011">
    <property type="protein sequence ID" value="TLS51143.1"/>
    <property type="molecule type" value="Genomic_DNA"/>
</dbReference>
<evidence type="ECO:0000313" key="3">
    <source>
        <dbReference type="Proteomes" id="UP000309676"/>
    </source>
</evidence>
<dbReference type="InterPro" id="IPR008538">
    <property type="entry name" value="Uma2"/>
</dbReference>
<evidence type="ECO:0000313" key="2">
    <source>
        <dbReference type="EMBL" id="TLS51143.1"/>
    </source>
</evidence>
<dbReference type="InterPro" id="IPR011335">
    <property type="entry name" value="Restrct_endonuc-II-like"/>
</dbReference>
<keyword evidence="2" id="KW-0255">Endonuclease</keyword>
<dbReference type="CDD" id="cd06260">
    <property type="entry name" value="DUF820-like"/>
    <property type="match status" value="1"/>
</dbReference>
<dbReference type="PANTHER" id="PTHR34107:SF4">
    <property type="entry name" value="SLL1222 PROTEIN"/>
    <property type="match status" value="1"/>
</dbReference>
<keyword evidence="2" id="KW-0540">Nuclease</keyword>
<accession>A0A5R9GEP3</accession>
<sequence length="264" mass="30178">MRRAGGVHARFPSETAITEHTRNLTNCKVFRHTDGNEAEEAPRLSARIMRPGRGVSRCGDIFERKKEMFMGKKKPAERAKEQMETYEGEPQRNPFVEERYEIIEGVRYDFLTAPVVSHQRILAAMFRAMDRICSDDGIILFAPIDVYLDENNQFQPDLIYVTRENASILTEQRIEGAPDLVAEIMSPSTSKNDKIRKKRQYERHGVKEYWIADPTHRTVDQFVSSGGKFELHDTYGLGDTLTSPLFGCVEIDMNELFANVAPAD</sequence>
<comment type="caution">
    <text evidence="2">The sequence shown here is derived from an EMBL/GenBank/DDBJ whole genome shotgun (WGS) entry which is preliminary data.</text>
</comment>
<dbReference type="Proteomes" id="UP000309676">
    <property type="component" value="Unassembled WGS sequence"/>
</dbReference>
<dbReference type="AlphaFoldDB" id="A0A5R9GEP3"/>
<dbReference type="SUPFAM" id="SSF52980">
    <property type="entry name" value="Restriction endonuclease-like"/>
    <property type="match status" value="1"/>
</dbReference>
<dbReference type="PANTHER" id="PTHR34107">
    <property type="entry name" value="SLL0198 PROTEIN-RELATED"/>
    <property type="match status" value="1"/>
</dbReference>
<dbReference type="Pfam" id="PF05685">
    <property type="entry name" value="Uma2"/>
    <property type="match status" value="1"/>
</dbReference>
<proteinExistence type="predicted"/>
<feature type="domain" description="Putative restriction endonuclease" evidence="1">
    <location>
        <begin position="97"/>
        <end position="247"/>
    </location>
</feature>